<keyword evidence="1" id="KW-0732">Signal</keyword>
<accession>A0A561TVV1</accession>
<feature type="compositionally biased region" description="Polar residues" evidence="2">
    <location>
        <begin position="1"/>
        <end position="12"/>
    </location>
</feature>
<dbReference type="InterPro" id="IPR039670">
    <property type="entry name" value="NPC2-like"/>
</dbReference>
<dbReference type="PANTHER" id="PTHR11306">
    <property type="entry name" value="NIEMANN PICK TYPE C2 PROTEIN NPC2-RELATED"/>
    <property type="match status" value="1"/>
</dbReference>
<feature type="region of interest" description="Disordered" evidence="2">
    <location>
        <begin position="1"/>
        <end position="34"/>
    </location>
</feature>
<dbReference type="SUPFAM" id="SSF81296">
    <property type="entry name" value="E set domains"/>
    <property type="match status" value="1"/>
</dbReference>
<evidence type="ECO:0000259" key="3">
    <source>
        <dbReference type="SMART" id="SM00737"/>
    </source>
</evidence>
<dbReference type="GO" id="GO:0032934">
    <property type="term" value="F:sterol binding"/>
    <property type="evidence" value="ECO:0007669"/>
    <property type="project" value="InterPro"/>
</dbReference>
<dbReference type="AlphaFoldDB" id="A0A561TVV1"/>
<dbReference type="InterPro" id="IPR003172">
    <property type="entry name" value="ML_dom"/>
</dbReference>
<sequence>MTTPSTGAVTWNNSGSSSDNFKVSSVSLDPKTPARGQDLTVTLTGNLTGPITSGSAQTLIKFGMVALVNEASALSAAAAGPYAPRVTFHAPFDAPKGKYTGTLTLTDQKNNEIACITIDFSLS</sequence>
<evidence type="ECO:0000313" key="4">
    <source>
        <dbReference type="EMBL" id="TWF91238.1"/>
    </source>
</evidence>
<name>A0A561TVV1_9ACTN</name>
<dbReference type="SMART" id="SM00737">
    <property type="entry name" value="ML"/>
    <property type="match status" value="1"/>
</dbReference>
<comment type="caution">
    <text evidence="4">The sequence shown here is derived from an EMBL/GenBank/DDBJ whole genome shotgun (WGS) entry which is preliminary data.</text>
</comment>
<keyword evidence="5" id="KW-1185">Reference proteome</keyword>
<dbReference type="EMBL" id="VIWT01000002">
    <property type="protein sequence ID" value="TWF91238.1"/>
    <property type="molecule type" value="Genomic_DNA"/>
</dbReference>
<dbReference type="PANTHER" id="PTHR11306:SF60">
    <property type="entry name" value="COUNTIN-3-RELATED"/>
    <property type="match status" value="1"/>
</dbReference>
<dbReference type="Pfam" id="PF02221">
    <property type="entry name" value="E1_DerP2_DerF2"/>
    <property type="match status" value="1"/>
</dbReference>
<feature type="domain" description="MD-2-related lipid-recognition" evidence="3">
    <location>
        <begin position="11"/>
        <end position="120"/>
    </location>
</feature>
<evidence type="ECO:0000256" key="2">
    <source>
        <dbReference type="SAM" id="MobiDB-lite"/>
    </source>
</evidence>
<organism evidence="4 5">
    <name type="scientific">Kitasatospora viridis</name>
    <dbReference type="NCBI Taxonomy" id="281105"/>
    <lineage>
        <taxon>Bacteria</taxon>
        <taxon>Bacillati</taxon>
        <taxon>Actinomycetota</taxon>
        <taxon>Actinomycetes</taxon>
        <taxon>Kitasatosporales</taxon>
        <taxon>Streptomycetaceae</taxon>
        <taxon>Kitasatospora</taxon>
    </lineage>
</organism>
<dbReference type="GO" id="GO:0015918">
    <property type="term" value="P:sterol transport"/>
    <property type="evidence" value="ECO:0007669"/>
    <property type="project" value="InterPro"/>
</dbReference>
<feature type="compositionally biased region" description="Low complexity" evidence="2">
    <location>
        <begin position="13"/>
        <end position="27"/>
    </location>
</feature>
<dbReference type="InterPro" id="IPR014756">
    <property type="entry name" value="Ig_E-set"/>
</dbReference>
<protein>
    <submittedName>
        <fullName evidence="4">ML domain-containing protein</fullName>
    </submittedName>
</protein>
<dbReference type="RefSeq" id="WP_145908852.1">
    <property type="nucleotide sequence ID" value="NZ_BAAAMZ010000033.1"/>
</dbReference>
<gene>
    <name evidence="4" type="ORF">FHX73_12350</name>
</gene>
<dbReference type="Proteomes" id="UP000317940">
    <property type="component" value="Unassembled WGS sequence"/>
</dbReference>
<evidence type="ECO:0000313" key="5">
    <source>
        <dbReference type="Proteomes" id="UP000317940"/>
    </source>
</evidence>
<proteinExistence type="predicted"/>
<reference evidence="4 5" key="1">
    <citation type="submission" date="2019-06" db="EMBL/GenBank/DDBJ databases">
        <title>Sequencing the genomes of 1000 actinobacteria strains.</title>
        <authorList>
            <person name="Klenk H.-P."/>
        </authorList>
    </citation>
    <scope>NUCLEOTIDE SEQUENCE [LARGE SCALE GENOMIC DNA]</scope>
    <source>
        <strain evidence="4 5">DSM 44826</strain>
    </source>
</reference>
<evidence type="ECO:0000256" key="1">
    <source>
        <dbReference type="ARBA" id="ARBA00022729"/>
    </source>
</evidence>